<proteinExistence type="predicted"/>
<reference evidence="1 2" key="1">
    <citation type="journal article" date="2024" name="Ann. Entomol. Soc. Am.">
        <title>Genomic analyses of the southern and eastern yellowjacket wasps (Hymenoptera: Vespidae) reveal evolutionary signatures of social life.</title>
        <authorList>
            <person name="Catto M.A."/>
            <person name="Caine P.B."/>
            <person name="Orr S.E."/>
            <person name="Hunt B.G."/>
            <person name="Goodisman M.A.D."/>
        </authorList>
    </citation>
    <scope>NUCLEOTIDE SEQUENCE [LARGE SCALE GENOMIC DNA]</scope>
    <source>
        <strain evidence="1">233</strain>
        <tissue evidence="1">Head and thorax</tissue>
    </source>
</reference>
<dbReference type="EMBL" id="JAUDFV010000027">
    <property type="protein sequence ID" value="KAL2737639.1"/>
    <property type="molecule type" value="Genomic_DNA"/>
</dbReference>
<evidence type="ECO:0000313" key="1">
    <source>
        <dbReference type="EMBL" id="KAL2737639.1"/>
    </source>
</evidence>
<organism evidence="1 2">
    <name type="scientific">Vespula squamosa</name>
    <name type="common">Southern yellow jacket</name>
    <name type="synonym">Wasp</name>
    <dbReference type="NCBI Taxonomy" id="30214"/>
    <lineage>
        <taxon>Eukaryota</taxon>
        <taxon>Metazoa</taxon>
        <taxon>Ecdysozoa</taxon>
        <taxon>Arthropoda</taxon>
        <taxon>Hexapoda</taxon>
        <taxon>Insecta</taxon>
        <taxon>Pterygota</taxon>
        <taxon>Neoptera</taxon>
        <taxon>Endopterygota</taxon>
        <taxon>Hymenoptera</taxon>
        <taxon>Apocrita</taxon>
        <taxon>Aculeata</taxon>
        <taxon>Vespoidea</taxon>
        <taxon>Vespidae</taxon>
        <taxon>Vespinae</taxon>
        <taxon>Vespula</taxon>
    </lineage>
</organism>
<gene>
    <name evidence="1" type="ORF">V1478_001725</name>
</gene>
<name>A0ABD2BYI7_VESSQ</name>
<protein>
    <submittedName>
        <fullName evidence="1">Uncharacterized protein</fullName>
    </submittedName>
</protein>
<dbReference type="AlphaFoldDB" id="A0ABD2BYI7"/>
<evidence type="ECO:0000313" key="2">
    <source>
        <dbReference type="Proteomes" id="UP001607302"/>
    </source>
</evidence>
<sequence length="49" mass="5871">MSIFPHITNCFFYMYNISNRLTSRSNQFIYLEPAKTIIECFSPFVESRL</sequence>
<dbReference type="Proteomes" id="UP001607302">
    <property type="component" value="Unassembled WGS sequence"/>
</dbReference>
<accession>A0ABD2BYI7</accession>
<keyword evidence="2" id="KW-1185">Reference proteome</keyword>
<comment type="caution">
    <text evidence="1">The sequence shown here is derived from an EMBL/GenBank/DDBJ whole genome shotgun (WGS) entry which is preliminary data.</text>
</comment>